<dbReference type="Proteomes" id="UP001175001">
    <property type="component" value="Unassembled WGS sequence"/>
</dbReference>
<organism evidence="2 3">
    <name type="scientific">Lasiodiplodia hormozganensis</name>
    <dbReference type="NCBI Taxonomy" id="869390"/>
    <lineage>
        <taxon>Eukaryota</taxon>
        <taxon>Fungi</taxon>
        <taxon>Dikarya</taxon>
        <taxon>Ascomycota</taxon>
        <taxon>Pezizomycotina</taxon>
        <taxon>Dothideomycetes</taxon>
        <taxon>Dothideomycetes incertae sedis</taxon>
        <taxon>Botryosphaeriales</taxon>
        <taxon>Botryosphaeriaceae</taxon>
        <taxon>Lasiodiplodia</taxon>
    </lineage>
</organism>
<sequence>MAVGDFVTYTSIDHYNEIPEPDPEDPEGIWYMPQRRQELEEDGIPPNIEDAAIKECFHDSYHDAGEFGGLGPKAQSSAMYLTLTETIHGDDDDTPPEASIPIVVSITLDPVTSDVQTTAVGTVPPGSTIEPGQQPTQAPPTAAPVSDVPKTVDNTALPVNEGQPPPSTAPAQEAPPATIVVGDATITRNSNSDLVIGTQTLRPDTPVTLQPPNEGPDNNNDNNNENNENDNNNNNNPSPTTIVLQTNPSGETLLVAGDTTTTLPAAAAPPPQGEQPTPVSVVVTAGGQTLTLNPTTAGTGADDGNGNLVLPDGQTLSPGSTVTVPGAGPDGQPATIALLPGTTAAGDSNGDGSQGTSTGAPLLVVNGVTTALPTAAAATAGSADGAGAGGASITVVGGETFTLVPTTVTGGDGAAATVGTAVVLPDGRTLAPGSSATLLAPTGSGAATSPTPVALVVETDEDGTTHTQLVVGSVTADLGGAAAGTGTAAGSAGSAGSATPTVLPVTPLADGDGVVVAGRTIGVGESVTLAGGTVVAVKTEGEGGSAKTVVVVGGKSVTLSGGASASRTATAAATTTTGDGLGGDVWEGVGGTRTTAAGTAAAAT</sequence>
<gene>
    <name evidence="2" type="ORF">DIS24_g11229</name>
</gene>
<keyword evidence="3" id="KW-1185">Reference proteome</keyword>
<evidence type="ECO:0000256" key="1">
    <source>
        <dbReference type="SAM" id="MobiDB-lite"/>
    </source>
</evidence>
<evidence type="ECO:0000313" key="3">
    <source>
        <dbReference type="Proteomes" id="UP001175001"/>
    </source>
</evidence>
<feature type="region of interest" description="Disordered" evidence="1">
    <location>
        <begin position="118"/>
        <end position="175"/>
    </location>
</feature>
<proteinExistence type="predicted"/>
<feature type="compositionally biased region" description="Low complexity" evidence="1">
    <location>
        <begin position="211"/>
        <end position="236"/>
    </location>
</feature>
<dbReference type="EMBL" id="JAUJDW010000151">
    <property type="protein sequence ID" value="KAK0622274.1"/>
    <property type="molecule type" value="Genomic_DNA"/>
</dbReference>
<comment type="caution">
    <text evidence="2">The sequence shown here is derived from an EMBL/GenBank/DDBJ whole genome shotgun (WGS) entry which is preliminary data.</text>
</comment>
<feature type="compositionally biased region" description="Polar residues" evidence="1">
    <location>
        <begin position="190"/>
        <end position="210"/>
    </location>
</feature>
<protein>
    <submittedName>
        <fullName evidence="2">Uncharacterized protein</fullName>
    </submittedName>
</protein>
<accession>A0AA39WV98</accession>
<feature type="non-terminal residue" evidence="2">
    <location>
        <position position="604"/>
    </location>
</feature>
<reference evidence="2" key="1">
    <citation type="submission" date="2023-06" db="EMBL/GenBank/DDBJ databases">
        <title>Multi-omics analyses reveal the molecular pathogenesis toolkit of Lasiodiplodia hormozganensis, a cross-kingdom pathogen.</title>
        <authorList>
            <person name="Felix C."/>
            <person name="Meneses R."/>
            <person name="Goncalves M.F.M."/>
            <person name="Tilleman L."/>
            <person name="Duarte A.S."/>
            <person name="Jorrin-Novo J.V."/>
            <person name="Van De Peer Y."/>
            <person name="Deforce D."/>
            <person name="Van Nieuwerburgh F."/>
            <person name="Esteves A.C."/>
            <person name="Alves A."/>
        </authorList>
    </citation>
    <scope>NUCLEOTIDE SEQUENCE</scope>
    <source>
        <strain evidence="2">CBS 339.90</strain>
    </source>
</reference>
<feature type="region of interest" description="Disordered" evidence="1">
    <location>
        <begin position="190"/>
        <end position="242"/>
    </location>
</feature>
<name>A0AA39WV98_9PEZI</name>
<dbReference type="AlphaFoldDB" id="A0AA39WV98"/>
<evidence type="ECO:0000313" key="2">
    <source>
        <dbReference type="EMBL" id="KAK0622274.1"/>
    </source>
</evidence>